<accession>A0AAE0FBB2</accession>
<evidence type="ECO:0000313" key="1">
    <source>
        <dbReference type="EMBL" id="KAK3256553.1"/>
    </source>
</evidence>
<sequence length="128" mass="14570">RFFDHKVDLLMETMNKMLHQPSVSEYSEFKQLSMFEKYLTDLEAGVQVAYGAECVILKMAQVQSKASLAKVDDDCKVDDDYLIRQLKLCPALKRAPDLGRKLVLCRAVERAKVCAAAILIQRSWRGCL</sequence>
<evidence type="ECO:0000313" key="2">
    <source>
        <dbReference type="Proteomes" id="UP001190700"/>
    </source>
</evidence>
<reference evidence="1 2" key="1">
    <citation type="journal article" date="2015" name="Genome Biol. Evol.">
        <title>Comparative Genomics of a Bacterivorous Green Alga Reveals Evolutionary Causalities and Consequences of Phago-Mixotrophic Mode of Nutrition.</title>
        <authorList>
            <person name="Burns J.A."/>
            <person name="Paasch A."/>
            <person name="Narechania A."/>
            <person name="Kim E."/>
        </authorList>
    </citation>
    <scope>NUCLEOTIDE SEQUENCE [LARGE SCALE GENOMIC DNA]</scope>
    <source>
        <strain evidence="1 2">PLY_AMNH</strain>
    </source>
</reference>
<gene>
    <name evidence="1" type="ORF">CYMTET_34315</name>
</gene>
<organism evidence="1 2">
    <name type="scientific">Cymbomonas tetramitiformis</name>
    <dbReference type="NCBI Taxonomy" id="36881"/>
    <lineage>
        <taxon>Eukaryota</taxon>
        <taxon>Viridiplantae</taxon>
        <taxon>Chlorophyta</taxon>
        <taxon>Pyramimonadophyceae</taxon>
        <taxon>Pyramimonadales</taxon>
        <taxon>Pyramimonadaceae</taxon>
        <taxon>Cymbomonas</taxon>
    </lineage>
</organism>
<name>A0AAE0FBB2_9CHLO</name>
<feature type="non-terminal residue" evidence="1">
    <location>
        <position position="1"/>
    </location>
</feature>
<dbReference type="AlphaFoldDB" id="A0AAE0FBB2"/>
<dbReference type="EMBL" id="LGRX02021544">
    <property type="protein sequence ID" value="KAK3256553.1"/>
    <property type="molecule type" value="Genomic_DNA"/>
</dbReference>
<dbReference type="Proteomes" id="UP001190700">
    <property type="component" value="Unassembled WGS sequence"/>
</dbReference>
<comment type="caution">
    <text evidence="1">The sequence shown here is derived from an EMBL/GenBank/DDBJ whole genome shotgun (WGS) entry which is preliminary data.</text>
</comment>
<proteinExistence type="predicted"/>
<protein>
    <submittedName>
        <fullName evidence="1">Uncharacterized protein</fullName>
    </submittedName>
</protein>
<keyword evidence="2" id="KW-1185">Reference proteome</keyword>